<feature type="transmembrane region" description="Helical" evidence="1">
    <location>
        <begin position="35"/>
        <end position="54"/>
    </location>
</feature>
<feature type="transmembrane region" description="Helical" evidence="1">
    <location>
        <begin position="264"/>
        <end position="286"/>
    </location>
</feature>
<feature type="transmembrane region" description="Helical" evidence="1">
    <location>
        <begin position="133"/>
        <end position="151"/>
    </location>
</feature>
<keyword evidence="3" id="KW-1185">Reference proteome</keyword>
<dbReference type="EMBL" id="LR215037">
    <property type="protein sequence ID" value="VEU75173.1"/>
    <property type="molecule type" value="Genomic_DNA"/>
</dbReference>
<feature type="transmembrane region" description="Helical" evidence="1">
    <location>
        <begin position="103"/>
        <end position="121"/>
    </location>
</feature>
<protein>
    <submittedName>
        <fullName evidence="2">Protein of uncharacterized function (DUF3816)</fullName>
    </submittedName>
</protein>
<evidence type="ECO:0000313" key="2">
    <source>
        <dbReference type="EMBL" id="VEU75173.1"/>
    </source>
</evidence>
<dbReference type="RefSeq" id="WP_129646051.1">
    <property type="nucleotide sequence ID" value="NZ_LR215037.1"/>
</dbReference>
<dbReference type="KEGG" id="mmau:NCTC10168_00087"/>
<dbReference type="OrthoDB" id="397703at2"/>
<gene>
    <name evidence="2" type="ORF">NCTC10168_00087</name>
</gene>
<keyword evidence="1" id="KW-0812">Transmembrane</keyword>
<evidence type="ECO:0000256" key="1">
    <source>
        <dbReference type="SAM" id="Phobius"/>
    </source>
</evidence>
<keyword evidence="1" id="KW-0472">Membrane</keyword>
<sequence>MNNIYKNINKDKKDSFLEKIRLFFNETFKFSVTNLTLSGILVAFYMIYSAIFKLTILRFIPLELEYIFYIFFGIILGPFKGAVLAIIADTLGLLLTGKIGTWYYLYALIPPAIAILSSLYYSLLNRSKIIKIILPFIVITLATIIILYIFFTQVTYDENNKIIFSTKGISQKVRRDWQNISWFAILALVCLYLFLMLVATILLIIFSFKKKNERILNYLFILSLVTLIVIIFRWVLGPITYISWFNYFYRLNPNKKLKSIGVDYLIYFVPIIIKSLISIPILTLLLTPVFSVIKHILQNQINNNQKIVY</sequence>
<proteinExistence type="predicted"/>
<feature type="transmembrane region" description="Helical" evidence="1">
    <location>
        <begin position="66"/>
        <end position="88"/>
    </location>
</feature>
<feature type="transmembrane region" description="Helical" evidence="1">
    <location>
        <begin position="180"/>
        <end position="206"/>
    </location>
</feature>
<evidence type="ECO:0000313" key="3">
    <source>
        <dbReference type="Proteomes" id="UP000290243"/>
    </source>
</evidence>
<dbReference type="Gene3D" id="1.10.1760.20">
    <property type="match status" value="1"/>
</dbReference>
<keyword evidence="1" id="KW-1133">Transmembrane helix</keyword>
<name>A0A449B3K0_9BACT</name>
<accession>A0A449B3K0</accession>
<dbReference type="Proteomes" id="UP000290243">
    <property type="component" value="Chromosome"/>
</dbReference>
<organism evidence="2 3">
    <name type="scientific">Mycoplasmopsis maculosa</name>
    <dbReference type="NCBI Taxonomy" id="114885"/>
    <lineage>
        <taxon>Bacteria</taxon>
        <taxon>Bacillati</taxon>
        <taxon>Mycoplasmatota</taxon>
        <taxon>Mycoplasmoidales</taxon>
        <taxon>Metamycoplasmataceae</taxon>
        <taxon>Mycoplasmopsis</taxon>
    </lineage>
</organism>
<dbReference type="AlphaFoldDB" id="A0A449B3K0"/>
<feature type="transmembrane region" description="Helical" evidence="1">
    <location>
        <begin position="218"/>
        <end position="244"/>
    </location>
</feature>
<reference evidence="2 3" key="1">
    <citation type="submission" date="2019-01" db="EMBL/GenBank/DDBJ databases">
        <authorList>
            <consortium name="Pathogen Informatics"/>
        </authorList>
    </citation>
    <scope>NUCLEOTIDE SEQUENCE [LARGE SCALE GENOMIC DNA]</scope>
    <source>
        <strain evidence="2 3">NCTC10168</strain>
    </source>
</reference>